<name>A0A9X3I9Y7_9SPHI</name>
<dbReference type="InterPro" id="IPR015943">
    <property type="entry name" value="WD40/YVTN_repeat-like_dom_sf"/>
</dbReference>
<keyword evidence="1" id="KW-0547">Nucleotide-binding</keyword>
<dbReference type="Proteomes" id="UP001142592">
    <property type="component" value="Unassembled WGS sequence"/>
</dbReference>
<evidence type="ECO:0000313" key="1">
    <source>
        <dbReference type="EMBL" id="MCX3266321.1"/>
    </source>
</evidence>
<dbReference type="GO" id="GO:0005524">
    <property type="term" value="F:ATP binding"/>
    <property type="evidence" value="ECO:0007669"/>
    <property type="project" value="UniProtKB-KW"/>
</dbReference>
<sequence>MKIFFLFICLLLSNRIDAQTITLKKEWESTEQLPVPESVVYMADRKELYVSLIDGEGNAKDGKGGVAILNLDGTIKNATWISGLNAPKGMAVYNGKLYVADLDVVHAIDLKTAKIAETVKVPDAVFLNDIAIDKKGIIYVSDTRTNKIHQIINRKSNVYLDQVTAANGLKFINNELHVLSGFQLLKFDKNKSKTIIAEGLEKSGDGLEPLSNGDFLVTCWAGIVYHIQKDGTKHKLLDVQGKMNTADICYDQRSKMLYVPTFNANSVIAYKVEF</sequence>
<dbReference type="Gene3D" id="2.130.10.10">
    <property type="entry name" value="YVTN repeat-like/Quinoprotein amine dehydrogenase"/>
    <property type="match status" value="1"/>
</dbReference>
<gene>
    <name evidence="1" type="ORF">OQZ29_16295</name>
</gene>
<reference evidence="1" key="1">
    <citation type="submission" date="2022-11" db="EMBL/GenBank/DDBJ databases">
        <authorList>
            <person name="Graham C."/>
            <person name="Newman J.D."/>
        </authorList>
    </citation>
    <scope>NUCLEOTIDE SEQUENCE</scope>
    <source>
        <strain evidence="1">DSM 19486</strain>
    </source>
</reference>
<comment type="caution">
    <text evidence="1">The sequence shown here is derived from an EMBL/GenBank/DDBJ whole genome shotgun (WGS) entry which is preliminary data.</text>
</comment>
<organism evidence="1 2">
    <name type="scientific">Pedobacter agri</name>
    <dbReference type="NCBI Taxonomy" id="454586"/>
    <lineage>
        <taxon>Bacteria</taxon>
        <taxon>Pseudomonadati</taxon>
        <taxon>Bacteroidota</taxon>
        <taxon>Sphingobacteriia</taxon>
        <taxon>Sphingobacteriales</taxon>
        <taxon>Sphingobacteriaceae</taxon>
        <taxon>Pedobacter</taxon>
    </lineage>
</organism>
<accession>A0A9X3I9Y7</accession>
<dbReference type="AlphaFoldDB" id="A0A9X3I9Y7"/>
<dbReference type="EMBL" id="JAPJUH010000005">
    <property type="protein sequence ID" value="MCX3266321.1"/>
    <property type="molecule type" value="Genomic_DNA"/>
</dbReference>
<dbReference type="SUPFAM" id="SSF63829">
    <property type="entry name" value="Calcium-dependent phosphotriesterase"/>
    <property type="match status" value="1"/>
</dbReference>
<proteinExistence type="predicted"/>
<keyword evidence="1" id="KW-0067">ATP-binding</keyword>
<keyword evidence="2" id="KW-1185">Reference proteome</keyword>
<dbReference type="RefSeq" id="WP_266270321.1">
    <property type="nucleotide sequence ID" value="NZ_JAPJUH010000005.1"/>
</dbReference>
<protein>
    <submittedName>
        <fullName evidence="1">ATP-binding protein</fullName>
    </submittedName>
</protein>
<evidence type="ECO:0000313" key="2">
    <source>
        <dbReference type="Proteomes" id="UP001142592"/>
    </source>
</evidence>